<gene>
    <name evidence="2" type="ORF">AVDCRST_MAG41-2151</name>
</gene>
<accession>A0A6J4ILA8</accession>
<protein>
    <submittedName>
        <fullName evidence="2">Uncharacterized protein</fullName>
    </submittedName>
</protein>
<evidence type="ECO:0000313" key="2">
    <source>
        <dbReference type="EMBL" id="CAA9255454.1"/>
    </source>
</evidence>
<feature type="non-terminal residue" evidence="2">
    <location>
        <position position="1"/>
    </location>
</feature>
<dbReference type="AlphaFoldDB" id="A0A6J4ILA8"/>
<proteinExistence type="predicted"/>
<feature type="non-terminal residue" evidence="2">
    <location>
        <position position="62"/>
    </location>
</feature>
<evidence type="ECO:0000256" key="1">
    <source>
        <dbReference type="SAM" id="MobiDB-lite"/>
    </source>
</evidence>
<name>A0A6J4ILA8_9ACTN</name>
<organism evidence="2">
    <name type="scientific">uncultured Mycobacteriales bacterium</name>
    <dbReference type="NCBI Taxonomy" id="581187"/>
    <lineage>
        <taxon>Bacteria</taxon>
        <taxon>Bacillati</taxon>
        <taxon>Actinomycetota</taxon>
        <taxon>Actinomycetes</taxon>
        <taxon>Mycobacteriales</taxon>
        <taxon>environmental samples</taxon>
    </lineage>
</organism>
<sequence>DERCRHVRAGAGVPATGRAEPVPGPVPAHRVPRAAYAADLDPQLRRPTGRPAHTPAGGRVTV</sequence>
<dbReference type="EMBL" id="CADCTP010000194">
    <property type="protein sequence ID" value="CAA9255454.1"/>
    <property type="molecule type" value="Genomic_DNA"/>
</dbReference>
<feature type="region of interest" description="Disordered" evidence="1">
    <location>
        <begin position="1"/>
        <end position="62"/>
    </location>
</feature>
<reference evidence="2" key="1">
    <citation type="submission" date="2020-02" db="EMBL/GenBank/DDBJ databases">
        <authorList>
            <person name="Meier V. D."/>
        </authorList>
    </citation>
    <scope>NUCLEOTIDE SEQUENCE</scope>
    <source>
        <strain evidence="2">AVDCRST_MAG41</strain>
    </source>
</reference>